<dbReference type="Proteomes" id="UP000522313">
    <property type="component" value="Unassembled WGS sequence"/>
</dbReference>
<reference evidence="1 2" key="2">
    <citation type="submission" date="2020-08" db="EMBL/GenBank/DDBJ databases">
        <authorList>
            <person name="Partida-Martinez L."/>
            <person name="Huntemann M."/>
            <person name="Clum A."/>
            <person name="Wang J."/>
            <person name="Palaniappan K."/>
            <person name="Ritter S."/>
            <person name="Chen I.-M."/>
            <person name="Stamatis D."/>
            <person name="Reddy T."/>
            <person name="O'Malley R."/>
            <person name="Daum C."/>
            <person name="Shapiro N."/>
            <person name="Ivanova N."/>
            <person name="Kyrpides N."/>
            <person name="Woyke T."/>
        </authorList>
    </citation>
    <scope>NUCLEOTIDE SEQUENCE [LARGE SCALE GENOMIC DNA]</scope>
    <source>
        <strain evidence="1 2">AS3.13</strain>
    </source>
</reference>
<reference evidence="1 2" key="1">
    <citation type="submission" date="2020-08" db="EMBL/GenBank/DDBJ databases">
        <title>The Agave Microbiome: Exploring the role of microbial communities in plant adaptations to desert environments.</title>
        <authorList>
            <person name="Partida-Martinez L.P."/>
        </authorList>
    </citation>
    <scope>NUCLEOTIDE SEQUENCE [LARGE SCALE GENOMIC DNA]</scope>
    <source>
        <strain evidence="1 2">AS3.13</strain>
    </source>
</reference>
<dbReference type="EMBL" id="JACHBT010000018">
    <property type="protein sequence ID" value="MBB6506149.1"/>
    <property type="molecule type" value="Genomic_DNA"/>
</dbReference>
<evidence type="ECO:0000313" key="2">
    <source>
        <dbReference type="Proteomes" id="UP000522313"/>
    </source>
</evidence>
<accession>A0A7X0MP76</accession>
<comment type="caution">
    <text evidence="1">The sequence shown here is derived from an EMBL/GenBank/DDBJ whole genome shotgun (WGS) entry which is preliminary data.</text>
</comment>
<protein>
    <recommendedName>
        <fullName evidence="3">Hemerythrin-like domain-containing protein</fullName>
    </recommendedName>
</protein>
<dbReference type="AlphaFoldDB" id="A0A7X0MP76"/>
<dbReference type="RefSeq" id="WP_184507472.1">
    <property type="nucleotide sequence ID" value="NZ_JACHBT010000018.1"/>
</dbReference>
<gene>
    <name evidence="1" type="ORF">F4693_003146</name>
</gene>
<name>A0A7X0MP76_9SPHN</name>
<proteinExistence type="predicted"/>
<evidence type="ECO:0008006" key="3">
    <source>
        <dbReference type="Google" id="ProtNLM"/>
    </source>
</evidence>
<sequence length="130" mass="14200">MLEMLLAHHARLRACLVVHRALCSDPAPQSGRLALSALRIAAANADRTRFLTREVLPTLQARAHQACDDLIDRLAVDLATRQAAAKAHGARWDVSAIEEDWAGYQAASTLELASIEERIGMEVDLLVPLL</sequence>
<evidence type="ECO:0000313" key="1">
    <source>
        <dbReference type="EMBL" id="MBB6506149.1"/>
    </source>
</evidence>
<organism evidence="1 2">
    <name type="scientific">Sphingomonas endophytica</name>
    <dbReference type="NCBI Taxonomy" id="869719"/>
    <lineage>
        <taxon>Bacteria</taxon>
        <taxon>Pseudomonadati</taxon>
        <taxon>Pseudomonadota</taxon>
        <taxon>Alphaproteobacteria</taxon>
        <taxon>Sphingomonadales</taxon>
        <taxon>Sphingomonadaceae</taxon>
        <taxon>Sphingomonas</taxon>
    </lineage>
</organism>